<gene>
    <name evidence="1" type="ORF">SOO65_11775</name>
</gene>
<accession>A0AAX4HJH3</accession>
<evidence type="ECO:0000313" key="1">
    <source>
        <dbReference type="EMBL" id="WPU63365.1"/>
    </source>
</evidence>
<dbReference type="InterPro" id="IPR012902">
    <property type="entry name" value="N_methyl_site"/>
</dbReference>
<keyword evidence="2" id="KW-1185">Reference proteome</keyword>
<evidence type="ECO:0000313" key="2">
    <source>
        <dbReference type="Proteomes" id="UP001324634"/>
    </source>
</evidence>
<organism evidence="1 2">
    <name type="scientific">Peredibacter starrii</name>
    <dbReference type="NCBI Taxonomy" id="28202"/>
    <lineage>
        <taxon>Bacteria</taxon>
        <taxon>Pseudomonadati</taxon>
        <taxon>Bdellovibrionota</taxon>
        <taxon>Bacteriovoracia</taxon>
        <taxon>Bacteriovoracales</taxon>
        <taxon>Bacteriovoracaceae</taxon>
        <taxon>Peredibacter</taxon>
    </lineage>
</organism>
<sequence>MKRRNGFSMVEMMMALGLTGMLALIAVNLYDFSQKETKVLSEDIINTIARFGASKTLTYDLLSGEPSFNYVNLADDNNLPFFVLAKNEFCRSSTCTRQLTLDIKPGATKSRSFYIIVKRPQGKESLKFTIDPNSVYSPSKIYAGINWQKSNPDYSITKTADRVDSPWQKGRLLMLTSEMDFYDCMSPVHSMGSTGGCKVSCENSGTCNFIVKRPYKMLGGVNTDELDMTYYPIEGAPAGLIKTAYQICRPNKEYNCAATIDLTGGLTTTRSFFDKLPYIPGNDNRATLAPVEIVQYWLERPNPTSADHLIELRRARATLVGGQIKFQKGVILMTGLQSIVFSRANISNSIIDYKLKKVRLKKSLNTK</sequence>
<protein>
    <submittedName>
        <fullName evidence="1">Prepilin-type N-terminal cleavage/methylation domain-containing protein</fullName>
    </submittedName>
</protein>
<reference evidence="1 2" key="1">
    <citation type="submission" date="2023-11" db="EMBL/GenBank/DDBJ databases">
        <title>Peredibacter starrii A3.12.</title>
        <authorList>
            <person name="Mitchell R.J."/>
        </authorList>
    </citation>
    <scope>NUCLEOTIDE SEQUENCE [LARGE SCALE GENOMIC DNA]</scope>
    <source>
        <strain evidence="1 2">A3.12</strain>
    </source>
</reference>
<dbReference type="Proteomes" id="UP001324634">
    <property type="component" value="Chromosome"/>
</dbReference>
<proteinExistence type="predicted"/>
<dbReference type="Pfam" id="PF07963">
    <property type="entry name" value="N_methyl"/>
    <property type="match status" value="1"/>
</dbReference>
<dbReference type="KEGG" id="psti:SOO65_11775"/>
<dbReference type="RefSeq" id="WP_321389937.1">
    <property type="nucleotide sequence ID" value="NZ_CP139487.1"/>
</dbReference>
<dbReference type="AlphaFoldDB" id="A0AAX4HJH3"/>
<dbReference type="NCBIfam" id="TIGR02532">
    <property type="entry name" value="IV_pilin_GFxxxE"/>
    <property type="match status" value="1"/>
</dbReference>
<dbReference type="EMBL" id="CP139487">
    <property type="protein sequence ID" value="WPU63365.1"/>
    <property type="molecule type" value="Genomic_DNA"/>
</dbReference>
<name>A0AAX4HJH3_9BACT</name>